<evidence type="ECO:0000256" key="1">
    <source>
        <dbReference type="SAM" id="MobiDB-lite"/>
    </source>
</evidence>
<dbReference type="Proteomes" id="UP001596267">
    <property type="component" value="Unassembled WGS sequence"/>
</dbReference>
<organism evidence="4 5">
    <name type="scientific">Sporolactobacillus kofuensis</name>
    <dbReference type="NCBI Taxonomy" id="269672"/>
    <lineage>
        <taxon>Bacteria</taxon>
        <taxon>Bacillati</taxon>
        <taxon>Bacillota</taxon>
        <taxon>Bacilli</taxon>
        <taxon>Bacillales</taxon>
        <taxon>Sporolactobacillaceae</taxon>
        <taxon>Sporolactobacillus</taxon>
    </lineage>
</organism>
<dbReference type="Pfam" id="PF13231">
    <property type="entry name" value="PMT_2"/>
    <property type="match status" value="1"/>
</dbReference>
<feature type="transmembrane region" description="Helical" evidence="2">
    <location>
        <begin position="154"/>
        <end position="172"/>
    </location>
</feature>
<feature type="transmembrane region" description="Helical" evidence="2">
    <location>
        <begin position="232"/>
        <end position="265"/>
    </location>
</feature>
<dbReference type="EMBL" id="JBHSTQ010000003">
    <property type="protein sequence ID" value="MFC6385803.1"/>
    <property type="molecule type" value="Genomic_DNA"/>
</dbReference>
<name>A0ABW1WES8_9BACL</name>
<feature type="transmembrane region" description="Helical" evidence="2">
    <location>
        <begin position="401"/>
        <end position="422"/>
    </location>
</feature>
<feature type="transmembrane region" description="Helical" evidence="2">
    <location>
        <begin position="209"/>
        <end position="225"/>
    </location>
</feature>
<keyword evidence="2" id="KW-0812">Transmembrane</keyword>
<feature type="transmembrane region" description="Helical" evidence="2">
    <location>
        <begin position="42"/>
        <end position="62"/>
    </location>
</feature>
<evidence type="ECO:0000313" key="4">
    <source>
        <dbReference type="EMBL" id="MFC6385803.1"/>
    </source>
</evidence>
<dbReference type="InterPro" id="IPR038731">
    <property type="entry name" value="RgtA/B/C-like"/>
</dbReference>
<feature type="transmembrane region" description="Helical" evidence="2">
    <location>
        <begin position="184"/>
        <end position="203"/>
    </location>
</feature>
<keyword evidence="2" id="KW-1133">Transmembrane helix</keyword>
<keyword evidence="4" id="KW-0808">Transferase</keyword>
<feature type="transmembrane region" description="Helical" evidence="2">
    <location>
        <begin position="497"/>
        <end position="520"/>
    </location>
</feature>
<feature type="transmembrane region" description="Helical" evidence="2">
    <location>
        <begin position="458"/>
        <end position="477"/>
    </location>
</feature>
<dbReference type="PROSITE" id="PS51257">
    <property type="entry name" value="PROKAR_LIPOPROTEIN"/>
    <property type="match status" value="1"/>
</dbReference>
<proteinExistence type="predicted"/>
<comment type="caution">
    <text evidence="4">The sequence shown here is derived from an EMBL/GenBank/DDBJ whole genome shotgun (WGS) entry which is preliminary data.</text>
</comment>
<dbReference type="RefSeq" id="WP_253052609.1">
    <property type="nucleotide sequence ID" value="NZ_JAMXWN010000002.1"/>
</dbReference>
<keyword evidence="2" id="KW-0472">Membrane</keyword>
<feature type="transmembrane region" description="Helical" evidence="2">
    <location>
        <begin position="271"/>
        <end position="288"/>
    </location>
</feature>
<gene>
    <name evidence="4" type="ORF">ACFP7A_04245</name>
</gene>
<feature type="transmembrane region" description="Helical" evidence="2">
    <location>
        <begin position="434"/>
        <end position="451"/>
    </location>
</feature>
<evidence type="ECO:0000256" key="2">
    <source>
        <dbReference type="SAM" id="Phobius"/>
    </source>
</evidence>
<feature type="compositionally biased region" description="Polar residues" evidence="1">
    <location>
        <begin position="718"/>
        <end position="734"/>
    </location>
</feature>
<feature type="transmembrane region" description="Helical" evidence="2">
    <location>
        <begin position="682"/>
        <end position="700"/>
    </location>
</feature>
<feature type="domain" description="Glycosyltransferase RgtA/B/C/D-like" evidence="3">
    <location>
        <begin position="157"/>
        <end position="281"/>
    </location>
</feature>
<reference evidence="5" key="1">
    <citation type="journal article" date="2019" name="Int. J. Syst. Evol. Microbiol.">
        <title>The Global Catalogue of Microorganisms (GCM) 10K type strain sequencing project: providing services to taxonomists for standard genome sequencing and annotation.</title>
        <authorList>
            <consortium name="The Broad Institute Genomics Platform"/>
            <consortium name="The Broad Institute Genome Sequencing Center for Infectious Disease"/>
            <person name="Wu L."/>
            <person name="Ma J."/>
        </authorList>
    </citation>
    <scope>NUCLEOTIDE SEQUENCE [LARGE SCALE GENOMIC DNA]</scope>
    <source>
        <strain evidence="5">CCUG 42001</strain>
    </source>
</reference>
<evidence type="ECO:0000313" key="5">
    <source>
        <dbReference type="Proteomes" id="UP001596267"/>
    </source>
</evidence>
<accession>A0ABW1WES8</accession>
<sequence>MKKSLITLFSIAFVACFLAVLVISFLYPLIFHHTQGLMTTALALALFAMIVLLFLISCYRWLGRFSDHVINKLSTGLFAIMLLIEGTLITVFNSIIPPAIDGGHTYAEALYLLAHGHASDSIYFKVYPNNIPITLLRYVLYRIFDLMHVTNYMIIDRSFCALILFVGIFLSWKLIRTFFDARTACLFLLIALTCLPLFFYTMYFYTDTAAIAFPVLLLYLWDLYSRSMKIRYIFLLGIALGIGDLIRPNLILFLPALVIYMFLVLNWKKTLINLAIIGILISSISLASQGVERHFGYTQDPSLSMPTLNWIMLGVSQDGGYNRHDYELTRQQPDQAAKKHAAALRIEQQVSHYGWQGLVRLWGIKTARTWGTGAHGYYWYTHLSNHPTKAYQYLFNHKNQLTLFMIQVFYIVNILLLILSVLRYFRTRKADLNLLIQICLFGNFIFYVFVWEAEPRYSMLYTPFILLGSIFGFRELVHLLSMENAEKTRVQRVGKGLRLVLTGSLLAAVFLCAQAGFTAYTQAKSPQRSYIVDQHYKVGKKGVLVDNRHAIAQTFRATGAYNRVDIGIRTVKGAGTYHITVGNLHTGKIFYSKDALISKSKKMLTLKMNHKPLVKGDEEIITISKVRGDAHSAITFNISGKGYEQRDLYSEGRLIQKGLKDQKKDLQFMVYETKNGPYLSSFAYQMLFVLPVLMLIWYGYVSLSMDRAGIDVNRRKQQQVQQASDKTVQRSSNEQMRRNN</sequence>
<feature type="transmembrane region" description="Helical" evidence="2">
    <location>
        <begin position="74"/>
        <end position="96"/>
    </location>
</feature>
<keyword evidence="5" id="KW-1185">Reference proteome</keyword>
<keyword evidence="4" id="KW-0328">Glycosyltransferase</keyword>
<dbReference type="EC" id="2.4.-.-" evidence="4"/>
<evidence type="ECO:0000259" key="3">
    <source>
        <dbReference type="Pfam" id="PF13231"/>
    </source>
</evidence>
<feature type="region of interest" description="Disordered" evidence="1">
    <location>
        <begin position="717"/>
        <end position="740"/>
    </location>
</feature>
<feature type="transmembrane region" description="Helical" evidence="2">
    <location>
        <begin position="7"/>
        <end position="30"/>
    </location>
</feature>
<dbReference type="GO" id="GO:0016757">
    <property type="term" value="F:glycosyltransferase activity"/>
    <property type="evidence" value="ECO:0007669"/>
    <property type="project" value="UniProtKB-KW"/>
</dbReference>
<protein>
    <submittedName>
        <fullName evidence="4">Glycosyltransferase family 39 protein</fullName>
        <ecNumber evidence="4">2.4.-.-</ecNumber>
    </submittedName>
</protein>